<evidence type="ECO:0000313" key="10">
    <source>
        <dbReference type="EMBL" id="QDP83315.1"/>
    </source>
</evidence>
<keyword evidence="2" id="KW-0805">Transcription regulation</keyword>
<dbReference type="PROSITE" id="PS50110">
    <property type="entry name" value="RESPONSE_REGULATORY"/>
    <property type="match status" value="1"/>
</dbReference>
<organism evidence="10 11">
    <name type="scientific">Nocardia otitidiscaviarum</name>
    <dbReference type="NCBI Taxonomy" id="1823"/>
    <lineage>
        <taxon>Bacteria</taxon>
        <taxon>Bacillati</taxon>
        <taxon>Actinomycetota</taxon>
        <taxon>Actinomycetes</taxon>
        <taxon>Mycobacteriales</taxon>
        <taxon>Nocardiaceae</taxon>
        <taxon>Nocardia</taxon>
    </lineage>
</organism>
<dbReference type="KEGG" id="nod:FOH10_08765"/>
<dbReference type="AlphaFoldDB" id="A0A516NWP1"/>
<name>A0A516NWP1_9NOCA</name>
<dbReference type="PANTHER" id="PTHR48111">
    <property type="entry name" value="REGULATOR OF RPOS"/>
    <property type="match status" value="1"/>
</dbReference>
<feature type="domain" description="OmpR/PhoB-type" evidence="9">
    <location>
        <begin position="124"/>
        <end position="219"/>
    </location>
</feature>
<dbReference type="PROSITE" id="PS51755">
    <property type="entry name" value="OMPR_PHOB"/>
    <property type="match status" value="1"/>
</dbReference>
<dbReference type="InterPro" id="IPR039420">
    <property type="entry name" value="WalR-like"/>
</dbReference>
<dbReference type="GO" id="GO:0000156">
    <property type="term" value="F:phosphorelay response regulator activity"/>
    <property type="evidence" value="ECO:0007669"/>
    <property type="project" value="TreeGrafter"/>
</dbReference>
<dbReference type="InterPro" id="IPR001789">
    <property type="entry name" value="Sig_transdc_resp-reg_receiver"/>
</dbReference>
<dbReference type="GO" id="GO:0032993">
    <property type="term" value="C:protein-DNA complex"/>
    <property type="evidence" value="ECO:0007669"/>
    <property type="project" value="TreeGrafter"/>
</dbReference>
<evidence type="ECO:0000259" key="8">
    <source>
        <dbReference type="PROSITE" id="PS50110"/>
    </source>
</evidence>
<dbReference type="GO" id="GO:0000976">
    <property type="term" value="F:transcription cis-regulatory region binding"/>
    <property type="evidence" value="ECO:0007669"/>
    <property type="project" value="TreeGrafter"/>
</dbReference>
<dbReference type="PANTHER" id="PTHR48111:SF72">
    <property type="entry name" value="SENSORY TRANSDUCTION PROTEIN REGX3"/>
    <property type="match status" value="1"/>
</dbReference>
<evidence type="ECO:0000259" key="9">
    <source>
        <dbReference type="PROSITE" id="PS51755"/>
    </source>
</evidence>
<accession>A0A516NWP1</accession>
<protein>
    <recommendedName>
        <fullName evidence="5">Sensory transduction protein RegX3</fullName>
    </recommendedName>
</protein>
<evidence type="ECO:0000313" key="11">
    <source>
        <dbReference type="Proteomes" id="UP000317039"/>
    </source>
</evidence>
<evidence type="ECO:0000256" key="6">
    <source>
        <dbReference type="PROSITE-ProRule" id="PRU00169"/>
    </source>
</evidence>
<keyword evidence="3 7" id="KW-0238">DNA-binding</keyword>
<dbReference type="EMBL" id="CP041695">
    <property type="protein sequence ID" value="QDP83315.1"/>
    <property type="molecule type" value="Genomic_DNA"/>
</dbReference>
<dbReference type="Pfam" id="PF00072">
    <property type="entry name" value="Response_reg"/>
    <property type="match status" value="1"/>
</dbReference>
<evidence type="ECO:0000256" key="5">
    <source>
        <dbReference type="ARBA" id="ARBA00041201"/>
    </source>
</evidence>
<dbReference type="SUPFAM" id="SSF52172">
    <property type="entry name" value="CheY-like"/>
    <property type="match status" value="1"/>
</dbReference>
<dbReference type="GO" id="GO:0005829">
    <property type="term" value="C:cytosol"/>
    <property type="evidence" value="ECO:0007669"/>
    <property type="project" value="TreeGrafter"/>
</dbReference>
<feature type="domain" description="Response regulatory" evidence="8">
    <location>
        <begin position="2"/>
        <end position="113"/>
    </location>
</feature>
<dbReference type="InterPro" id="IPR011006">
    <property type="entry name" value="CheY-like_superfamily"/>
</dbReference>
<feature type="DNA-binding region" description="OmpR/PhoB-type" evidence="7">
    <location>
        <begin position="124"/>
        <end position="219"/>
    </location>
</feature>
<feature type="modified residue" description="4-aspartylphosphate" evidence="6">
    <location>
        <position position="49"/>
    </location>
</feature>
<reference evidence="10 11" key="1">
    <citation type="submission" date="2019-07" db="EMBL/GenBank/DDBJ databases">
        <title>Complete Genome Sequence and Methylome Analysis of Nocardia otitidis-caviarum NEB252.</title>
        <authorList>
            <person name="Fomenkov A."/>
            <person name="Anton B.P."/>
            <person name="Vincze T."/>
            <person name="Roberts R.J."/>
        </authorList>
    </citation>
    <scope>NUCLEOTIDE SEQUENCE [LARGE SCALE GENOMIC DNA]</scope>
    <source>
        <strain evidence="10 11">NEB252</strain>
    </source>
</reference>
<dbReference type="InterPro" id="IPR001867">
    <property type="entry name" value="OmpR/PhoB-type_DNA-bd"/>
</dbReference>
<dbReference type="CDD" id="cd00383">
    <property type="entry name" value="trans_reg_C"/>
    <property type="match status" value="1"/>
</dbReference>
<proteinExistence type="predicted"/>
<dbReference type="Gene3D" id="1.10.10.10">
    <property type="entry name" value="Winged helix-like DNA-binding domain superfamily/Winged helix DNA-binding domain"/>
    <property type="match status" value="1"/>
</dbReference>
<dbReference type="RefSeq" id="WP_143983953.1">
    <property type="nucleotide sequence ID" value="NZ_CP041695.1"/>
</dbReference>
<sequence length="235" mass="25892">MRLLLIEDDDISGDALVDMLTERGFDAERKRRGADLLLGHRDYDAALLDLELPDGCGLTTLRRLREVSSIPVVLLSEDDDERTIVRGLRGGADDCLVKPPRIGELVARIEHAMRRTAAEAAARSAVVDTGDVRVDPVAREVTVAGAPILLTHKEFELVEALVERPGQAVSREILMDRIWGDAFLAVSRSLDVHISTLRAKLDRPGLITTVRGFGYRWATQPEVVSSAGAARRIRR</sequence>
<keyword evidence="4" id="KW-0804">Transcription</keyword>
<keyword evidence="1 6" id="KW-0597">Phosphoprotein</keyword>
<dbReference type="Pfam" id="PF00486">
    <property type="entry name" value="Trans_reg_C"/>
    <property type="match status" value="1"/>
</dbReference>
<evidence type="ECO:0000256" key="2">
    <source>
        <dbReference type="ARBA" id="ARBA00023015"/>
    </source>
</evidence>
<evidence type="ECO:0000256" key="7">
    <source>
        <dbReference type="PROSITE-ProRule" id="PRU01091"/>
    </source>
</evidence>
<gene>
    <name evidence="10" type="ORF">FOH10_08765</name>
</gene>
<dbReference type="GeneID" id="80332487"/>
<dbReference type="SMART" id="SM00448">
    <property type="entry name" value="REC"/>
    <property type="match status" value="1"/>
</dbReference>
<evidence type="ECO:0000256" key="1">
    <source>
        <dbReference type="ARBA" id="ARBA00022553"/>
    </source>
</evidence>
<dbReference type="GO" id="GO:0006355">
    <property type="term" value="P:regulation of DNA-templated transcription"/>
    <property type="evidence" value="ECO:0007669"/>
    <property type="project" value="InterPro"/>
</dbReference>
<evidence type="ECO:0000256" key="4">
    <source>
        <dbReference type="ARBA" id="ARBA00023163"/>
    </source>
</evidence>
<dbReference type="SMART" id="SM00862">
    <property type="entry name" value="Trans_reg_C"/>
    <property type="match status" value="1"/>
</dbReference>
<dbReference type="Proteomes" id="UP000317039">
    <property type="component" value="Chromosome"/>
</dbReference>
<evidence type="ECO:0000256" key="3">
    <source>
        <dbReference type="ARBA" id="ARBA00023125"/>
    </source>
</evidence>
<dbReference type="InterPro" id="IPR036388">
    <property type="entry name" value="WH-like_DNA-bd_sf"/>
</dbReference>
<dbReference type="Gene3D" id="3.40.50.2300">
    <property type="match status" value="1"/>
</dbReference>